<proteinExistence type="predicted"/>
<dbReference type="InterPro" id="IPR034829">
    <property type="entry name" value="DnaD-like_sf"/>
</dbReference>
<evidence type="ECO:0000313" key="2">
    <source>
        <dbReference type="EMBL" id="GAI49120.1"/>
    </source>
</evidence>
<gene>
    <name evidence="2" type="ORF">S06H3_55982</name>
</gene>
<dbReference type="EMBL" id="BARV01035964">
    <property type="protein sequence ID" value="GAI49120.1"/>
    <property type="molecule type" value="Genomic_DNA"/>
</dbReference>
<dbReference type="AlphaFoldDB" id="X1QDN9"/>
<feature type="non-terminal residue" evidence="2">
    <location>
        <position position="1"/>
    </location>
</feature>
<feature type="region of interest" description="Disordered" evidence="1">
    <location>
        <begin position="57"/>
        <end position="83"/>
    </location>
</feature>
<dbReference type="SUPFAM" id="SSF158499">
    <property type="entry name" value="DnaD domain-like"/>
    <property type="match status" value="1"/>
</dbReference>
<comment type="caution">
    <text evidence="2">The sequence shown here is derived from an EMBL/GenBank/DDBJ whole genome shotgun (WGS) entry which is preliminary data.</text>
</comment>
<dbReference type="Gene3D" id="1.10.10.630">
    <property type="entry name" value="DnaD domain-like"/>
    <property type="match status" value="1"/>
</dbReference>
<protein>
    <submittedName>
        <fullName evidence="2">Uncharacterized protein</fullName>
    </submittedName>
</protein>
<sequence>RIRPCTALSPSFSIDDAKGANVNVITIDRDMNLSQLVNVTVNLTVRMTSNLAVTPWERDRERDKGKGLDLDKGKGIGRGLGTVQHPSPSPVSIALLENFPKAFGRDPNSRELAYLRDIEKELSAADATAEQIHDAYKEAAGQNKLHLSYVRAILLDWLGIKRERGPP</sequence>
<organism evidence="2">
    <name type="scientific">marine sediment metagenome</name>
    <dbReference type="NCBI Taxonomy" id="412755"/>
    <lineage>
        <taxon>unclassified sequences</taxon>
        <taxon>metagenomes</taxon>
        <taxon>ecological metagenomes</taxon>
    </lineage>
</organism>
<accession>X1QDN9</accession>
<feature type="compositionally biased region" description="Basic and acidic residues" evidence="1">
    <location>
        <begin position="57"/>
        <end position="74"/>
    </location>
</feature>
<name>X1QDN9_9ZZZZ</name>
<evidence type="ECO:0000256" key="1">
    <source>
        <dbReference type="SAM" id="MobiDB-lite"/>
    </source>
</evidence>
<reference evidence="2" key="1">
    <citation type="journal article" date="2014" name="Front. Microbiol.">
        <title>High frequency of phylogenetically diverse reductive dehalogenase-homologous genes in deep subseafloor sedimentary metagenomes.</title>
        <authorList>
            <person name="Kawai M."/>
            <person name="Futagami T."/>
            <person name="Toyoda A."/>
            <person name="Takaki Y."/>
            <person name="Nishi S."/>
            <person name="Hori S."/>
            <person name="Arai W."/>
            <person name="Tsubouchi T."/>
            <person name="Morono Y."/>
            <person name="Uchiyama I."/>
            <person name="Ito T."/>
            <person name="Fujiyama A."/>
            <person name="Inagaki F."/>
            <person name="Takami H."/>
        </authorList>
    </citation>
    <scope>NUCLEOTIDE SEQUENCE</scope>
    <source>
        <strain evidence="2">Expedition CK06-06</strain>
    </source>
</reference>